<feature type="transmembrane region" description="Helical" evidence="1">
    <location>
        <begin position="20"/>
        <end position="40"/>
    </location>
</feature>
<evidence type="ECO:0000313" key="2">
    <source>
        <dbReference type="Ensembl" id="ENSMALP00000015757.1"/>
    </source>
</evidence>
<name>A0A3Q3JN54_MONAL</name>
<keyword evidence="1" id="KW-1133">Transmembrane helix</keyword>
<keyword evidence="1" id="KW-0472">Membrane</keyword>
<dbReference type="AlphaFoldDB" id="A0A3Q3JN54"/>
<dbReference type="Ensembl" id="ENSMALT00000016071.1">
    <property type="protein sequence ID" value="ENSMALP00000015757.1"/>
    <property type="gene ID" value="ENSMALG00000011058.1"/>
</dbReference>
<dbReference type="STRING" id="43700.ENSMALP00000015757"/>
<reference evidence="2" key="1">
    <citation type="submission" date="2025-08" db="UniProtKB">
        <authorList>
            <consortium name="Ensembl"/>
        </authorList>
    </citation>
    <scope>IDENTIFICATION</scope>
</reference>
<dbReference type="Proteomes" id="UP000261600">
    <property type="component" value="Unplaced"/>
</dbReference>
<evidence type="ECO:0000313" key="3">
    <source>
        <dbReference type="Proteomes" id="UP000261600"/>
    </source>
</evidence>
<keyword evidence="1" id="KW-0812">Transmembrane</keyword>
<sequence>MHHHQERGADREEVVKADVVAPGLSCVAFEVFLFITPYLLCRHHKHQYSEEENNREPHSPKGCGIFVHATEEALEECPVHDEVCLKRFTVITDNLLGTLGKCCVICVHRK</sequence>
<keyword evidence="3" id="KW-1185">Reference proteome</keyword>
<reference evidence="2" key="2">
    <citation type="submission" date="2025-09" db="UniProtKB">
        <authorList>
            <consortium name="Ensembl"/>
        </authorList>
    </citation>
    <scope>IDENTIFICATION</scope>
</reference>
<accession>A0A3Q3JN54</accession>
<organism evidence="2 3">
    <name type="scientific">Monopterus albus</name>
    <name type="common">Swamp eel</name>
    <dbReference type="NCBI Taxonomy" id="43700"/>
    <lineage>
        <taxon>Eukaryota</taxon>
        <taxon>Metazoa</taxon>
        <taxon>Chordata</taxon>
        <taxon>Craniata</taxon>
        <taxon>Vertebrata</taxon>
        <taxon>Euteleostomi</taxon>
        <taxon>Actinopterygii</taxon>
        <taxon>Neopterygii</taxon>
        <taxon>Teleostei</taxon>
        <taxon>Neoteleostei</taxon>
        <taxon>Acanthomorphata</taxon>
        <taxon>Anabantaria</taxon>
        <taxon>Synbranchiformes</taxon>
        <taxon>Synbranchidae</taxon>
        <taxon>Monopterus</taxon>
    </lineage>
</organism>
<protein>
    <submittedName>
        <fullName evidence="2">Uncharacterized protein</fullName>
    </submittedName>
</protein>
<evidence type="ECO:0000256" key="1">
    <source>
        <dbReference type="SAM" id="Phobius"/>
    </source>
</evidence>
<proteinExistence type="predicted"/>